<dbReference type="InterPro" id="IPR036986">
    <property type="entry name" value="S4_RNA-bd_sf"/>
</dbReference>
<keyword evidence="1 3" id="KW-0694">RNA-binding</keyword>
<dbReference type="PROSITE" id="PS50889">
    <property type="entry name" value="S4"/>
    <property type="match status" value="1"/>
</dbReference>
<dbReference type="GO" id="GO:0032259">
    <property type="term" value="P:methylation"/>
    <property type="evidence" value="ECO:0007669"/>
    <property type="project" value="UniProtKB-KW"/>
</dbReference>
<proteinExistence type="inferred from homology"/>
<dbReference type="CDD" id="cd02440">
    <property type="entry name" value="AdoMet_MTases"/>
    <property type="match status" value="1"/>
</dbReference>
<organism evidence="5 6">
    <name type="scientific">Dissulfurirhabdus thermomarina</name>
    <dbReference type="NCBI Taxonomy" id="1765737"/>
    <lineage>
        <taxon>Bacteria</taxon>
        <taxon>Deltaproteobacteria</taxon>
        <taxon>Dissulfurirhabdaceae</taxon>
        <taxon>Dissulfurirhabdus</taxon>
    </lineage>
</organism>
<dbReference type="GO" id="GO:0003723">
    <property type="term" value="F:RNA binding"/>
    <property type="evidence" value="ECO:0007669"/>
    <property type="project" value="UniProtKB-KW"/>
</dbReference>
<comment type="caution">
    <text evidence="5">The sequence shown here is derived from an EMBL/GenBank/DDBJ whole genome shotgun (WGS) entry which is preliminary data.</text>
</comment>
<dbReference type="InterPro" id="IPR004538">
    <property type="entry name" value="Hemolysin_A/TlyA"/>
</dbReference>
<gene>
    <name evidence="5" type="ORF">G3N55_05205</name>
</gene>
<dbReference type="NCBIfam" id="TIGR00478">
    <property type="entry name" value="tly"/>
    <property type="match status" value="1"/>
</dbReference>
<keyword evidence="5" id="KW-0808">Transferase</keyword>
<evidence type="ECO:0000259" key="4">
    <source>
        <dbReference type="SMART" id="SM00363"/>
    </source>
</evidence>
<evidence type="ECO:0000256" key="1">
    <source>
        <dbReference type="ARBA" id="ARBA00022884"/>
    </source>
</evidence>
<dbReference type="Gene3D" id="3.40.50.150">
    <property type="entry name" value="Vaccinia Virus protein VP39"/>
    <property type="match status" value="1"/>
</dbReference>
<dbReference type="SMART" id="SM00363">
    <property type="entry name" value="S4"/>
    <property type="match status" value="1"/>
</dbReference>
<comment type="similarity">
    <text evidence="2">Belongs to the TlyA family.</text>
</comment>
<reference evidence="5 6" key="1">
    <citation type="submission" date="2020-02" db="EMBL/GenBank/DDBJ databases">
        <title>Comparative genomics of sulfur disproportionating microorganisms.</title>
        <authorList>
            <person name="Ward L.M."/>
            <person name="Bertran E."/>
            <person name="Johnston D.T."/>
        </authorList>
    </citation>
    <scope>NUCLEOTIDE SEQUENCE [LARGE SCALE GENOMIC DNA]</scope>
    <source>
        <strain evidence="5 6">DSM 100025</strain>
    </source>
</reference>
<dbReference type="SUPFAM" id="SSF53335">
    <property type="entry name" value="S-adenosyl-L-methionine-dependent methyltransferases"/>
    <property type="match status" value="1"/>
</dbReference>
<dbReference type="Pfam" id="PF01479">
    <property type="entry name" value="S4"/>
    <property type="match status" value="1"/>
</dbReference>
<dbReference type="InterPro" id="IPR029063">
    <property type="entry name" value="SAM-dependent_MTases_sf"/>
</dbReference>
<dbReference type="RefSeq" id="WP_163298384.1">
    <property type="nucleotide sequence ID" value="NZ_JAAGRR010000042.1"/>
</dbReference>
<dbReference type="AlphaFoldDB" id="A0A6N9TP80"/>
<feature type="domain" description="RNA-binding S4" evidence="4">
    <location>
        <begin position="11"/>
        <end position="74"/>
    </location>
</feature>
<dbReference type="EMBL" id="JAAGRR010000042">
    <property type="protein sequence ID" value="NDY42240.1"/>
    <property type="molecule type" value="Genomic_DNA"/>
</dbReference>
<protein>
    <submittedName>
        <fullName evidence="5">TlyA family RNA methyltransferase</fullName>
    </submittedName>
</protein>
<dbReference type="CDD" id="cd00165">
    <property type="entry name" value="S4"/>
    <property type="match status" value="1"/>
</dbReference>
<name>A0A6N9TP80_DISTH</name>
<dbReference type="Pfam" id="PF01728">
    <property type="entry name" value="FtsJ"/>
    <property type="match status" value="1"/>
</dbReference>
<dbReference type="PANTHER" id="PTHR32319:SF0">
    <property type="entry name" value="BACTERIAL HEMOLYSIN-LIKE PROTEIN"/>
    <property type="match status" value="1"/>
</dbReference>
<evidence type="ECO:0000256" key="3">
    <source>
        <dbReference type="PROSITE-ProRule" id="PRU00182"/>
    </source>
</evidence>
<dbReference type="PIRSF" id="PIRSF005578">
    <property type="entry name" value="TlyA"/>
    <property type="match status" value="1"/>
</dbReference>
<dbReference type="InterPro" id="IPR002942">
    <property type="entry name" value="S4_RNA-bd"/>
</dbReference>
<dbReference type="PANTHER" id="PTHR32319">
    <property type="entry name" value="BACTERIAL HEMOLYSIN-LIKE PROTEIN"/>
    <property type="match status" value="1"/>
</dbReference>
<sequence length="271" mass="28480">MTSPSTKPHRVRLDARLVSLGLAPSRQRAQALIGAGKVRVDGRPVDKAGRLVPLAARVEVAGPDHPFVSRGGLKLAHALDTFGIEVRGLSCLDVGASTGGFTDCLLQRGARHVIAVDVGYGQLAWRLRQSPRVTVLERTNIRHLAPGALGQPVDLAVVDTSFISLRLVIPAVLPHLGPGGRIVALVKPQFEVGRAHVGKGGVVRDEAALAATLEDLVRFFNRSLSLSVRGPVPSPIRGAKGNREFLVALAPPEATAGAALEGGGEETYRSS</sequence>
<dbReference type="SUPFAM" id="SSF55174">
    <property type="entry name" value="Alpha-L RNA-binding motif"/>
    <property type="match status" value="1"/>
</dbReference>
<dbReference type="InterPro" id="IPR002877">
    <property type="entry name" value="RNA_MeTrfase_FtsJ_dom"/>
</dbReference>
<accession>A0A6N9TP80</accession>
<evidence type="ECO:0000313" key="6">
    <source>
        <dbReference type="Proteomes" id="UP000469346"/>
    </source>
</evidence>
<evidence type="ECO:0000313" key="5">
    <source>
        <dbReference type="EMBL" id="NDY42240.1"/>
    </source>
</evidence>
<dbReference type="Proteomes" id="UP000469346">
    <property type="component" value="Unassembled WGS sequence"/>
</dbReference>
<evidence type="ECO:0000256" key="2">
    <source>
        <dbReference type="ARBA" id="ARBA00029460"/>
    </source>
</evidence>
<dbReference type="InterPro" id="IPR047048">
    <property type="entry name" value="TlyA"/>
</dbReference>
<keyword evidence="6" id="KW-1185">Reference proteome</keyword>
<dbReference type="GO" id="GO:0008168">
    <property type="term" value="F:methyltransferase activity"/>
    <property type="evidence" value="ECO:0007669"/>
    <property type="project" value="UniProtKB-KW"/>
</dbReference>
<keyword evidence="5" id="KW-0489">Methyltransferase</keyword>
<dbReference type="Gene3D" id="3.10.290.10">
    <property type="entry name" value="RNA-binding S4 domain"/>
    <property type="match status" value="1"/>
</dbReference>